<name>A0AAD8X2G3_LOLMU</name>
<dbReference type="AlphaFoldDB" id="A0AAD8X2G3"/>
<keyword evidence="4" id="KW-1185">Reference proteome</keyword>
<comment type="caution">
    <text evidence="3">The sequence shown here is derived from an EMBL/GenBank/DDBJ whole genome shotgun (WGS) entry which is preliminary data.</text>
</comment>
<protein>
    <recommendedName>
        <fullName evidence="5">Pentatricopeptide repeat-containing protein</fullName>
    </recommendedName>
</protein>
<accession>A0AAD8X2G3</accession>
<keyword evidence="1" id="KW-0677">Repeat</keyword>
<evidence type="ECO:0008006" key="5">
    <source>
        <dbReference type="Google" id="ProtNLM"/>
    </source>
</evidence>
<dbReference type="Gene3D" id="1.25.40.10">
    <property type="entry name" value="Tetratricopeptide repeat domain"/>
    <property type="match status" value="2"/>
</dbReference>
<organism evidence="3 4">
    <name type="scientific">Lolium multiflorum</name>
    <name type="common">Italian ryegrass</name>
    <name type="synonym">Lolium perenne subsp. multiflorum</name>
    <dbReference type="NCBI Taxonomy" id="4521"/>
    <lineage>
        <taxon>Eukaryota</taxon>
        <taxon>Viridiplantae</taxon>
        <taxon>Streptophyta</taxon>
        <taxon>Embryophyta</taxon>
        <taxon>Tracheophyta</taxon>
        <taxon>Spermatophyta</taxon>
        <taxon>Magnoliopsida</taxon>
        <taxon>Liliopsida</taxon>
        <taxon>Poales</taxon>
        <taxon>Poaceae</taxon>
        <taxon>BOP clade</taxon>
        <taxon>Pooideae</taxon>
        <taxon>Poodae</taxon>
        <taxon>Poeae</taxon>
        <taxon>Poeae Chloroplast Group 2 (Poeae type)</taxon>
        <taxon>Loliodinae</taxon>
        <taxon>Loliinae</taxon>
        <taxon>Lolium</taxon>
    </lineage>
</organism>
<dbReference type="Proteomes" id="UP001231189">
    <property type="component" value="Unassembled WGS sequence"/>
</dbReference>
<dbReference type="InterPro" id="IPR011990">
    <property type="entry name" value="TPR-like_helical_dom_sf"/>
</dbReference>
<evidence type="ECO:0000313" key="4">
    <source>
        <dbReference type="Proteomes" id="UP001231189"/>
    </source>
</evidence>
<evidence type="ECO:0000256" key="1">
    <source>
        <dbReference type="ARBA" id="ARBA00022737"/>
    </source>
</evidence>
<keyword evidence="2" id="KW-0809">Transit peptide</keyword>
<proteinExistence type="predicted"/>
<dbReference type="InterPro" id="IPR046960">
    <property type="entry name" value="PPR_At4g14850-like_plant"/>
</dbReference>
<dbReference type="PANTHER" id="PTHR47926:SF347">
    <property type="entry name" value="PENTATRICOPEPTIDE REPEAT-CONTAINING PROTEIN"/>
    <property type="match status" value="1"/>
</dbReference>
<dbReference type="PANTHER" id="PTHR47926">
    <property type="entry name" value="PENTATRICOPEPTIDE REPEAT-CONTAINING PROTEIN"/>
    <property type="match status" value="1"/>
</dbReference>
<evidence type="ECO:0000313" key="3">
    <source>
        <dbReference type="EMBL" id="KAK1691997.1"/>
    </source>
</evidence>
<dbReference type="InterPro" id="IPR002885">
    <property type="entry name" value="PPR_rpt"/>
</dbReference>
<gene>
    <name evidence="3" type="ORF">QYE76_008694</name>
</gene>
<dbReference type="EMBL" id="JAUUTY010000001">
    <property type="protein sequence ID" value="KAK1691997.1"/>
    <property type="molecule type" value="Genomic_DNA"/>
</dbReference>
<reference evidence="3" key="1">
    <citation type="submission" date="2023-07" db="EMBL/GenBank/DDBJ databases">
        <title>A chromosome-level genome assembly of Lolium multiflorum.</title>
        <authorList>
            <person name="Chen Y."/>
            <person name="Copetti D."/>
            <person name="Kolliker R."/>
            <person name="Studer B."/>
        </authorList>
    </citation>
    <scope>NUCLEOTIDE SEQUENCE</scope>
    <source>
        <strain evidence="3">02402/16</strain>
        <tissue evidence="3">Leaf</tissue>
    </source>
</reference>
<dbReference type="GO" id="GO:0009451">
    <property type="term" value="P:RNA modification"/>
    <property type="evidence" value="ECO:0007669"/>
    <property type="project" value="InterPro"/>
</dbReference>
<evidence type="ECO:0000256" key="2">
    <source>
        <dbReference type="ARBA" id="ARBA00022946"/>
    </source>
</evidence>
<dbReference type="Pfam" id="PF01535">
    <property type="entry name" value="PPR"/>
    <property type="match status" value="2"/>
</dbReference>
<dbReference type="GO" id="GO:0003723">
    <property type="term" value="F:RNA binding"/>
    <property type="evidence" value="ECO:0007669"/>
    <property type="project" value="InterPro"/>
</dbReference>
<sequence>MVTTGSSPDHVTCVTVIYTLASLRRLDDATTLLKRMPAPSSIAWNAVISGYAQQSGSEHEVFGMYKDMMHGTAVRHALDANVFVGSSLINLYAKCGCVGEAMRMFDFSYEKNIVMWNAMLNRLVRNELQE</sequence>